<dbReference type="Proteomes" id="UP000001549">
    <property type="component" value="Chromosome"/>
</dbReference>
<keyword evidence="1" id="KW-0805">Transcription regulation</keyword>
<dbReference type="Pfam" id="PF07729">
    <property type="entry name" value="FCD"/>
    <property type="match status" value="1"/>
</dbReference>
<evidence type="ECO:0000256" key="1">
    <source>
        <dbReference type="ARBA" id="ARBA00023015"/>
    </source>
</evidence>
<keyword evidence="2" id="KW-0238">DNA-binding</keyword>
<evidence type="ECO:0000259" key="4">
    <source>
        <dbReference type="PROSITE" id="PS50949"/>
    </source>
</evidence>
<evidence type="ECO:0000256" key="2">
    <source>
        <dbReference type="ARBA" id="ARBA00023125"/>
    </source>
</evidence>
<sequence length="258" mass="28600">MARRRPDSAARKSRAEQVAADIEDEILEVRLPVGAHLGRRAEFMERFGISPTVMNETLRILRNRGLVGVRPGAGGGIFVASLPPQVRLGAMDLWFHDSGTHPLQLFEARMHLEAGLAAVAFDRATAGDVDAIQDAYDRMASARDARSYVKGTMRMHRALVTAARIPVLDGMHQSVMALLEATLSRATFIDGHEPMLRHSLNVHSDIIEAIRTRNRFAFERAMKLHNDDLIRTNDPHRSPDIRKISAVGTRAPMAKMTG</sequence>
<evidence type="ECO:0000313" key="5">
    <source>
        <dbReference type="EMBL" id="AEH09045.1"/>
    </source>
</evidence>
<dbReference type="EMBL" id="CP002801">
    <property type="protein sequence ID" value="AEH09045.1"/>
    <property type="molecule type" value="Genomic_DNA"/>
</dbReference>
<evidence type="ECO:0000256" key="3">
    <source>
        <dbReference type="ARBA" id="ARBA00023163"/>
    </source>
</evidence>
<dbReference type="Pfam" id="PF00392">
    <property type="entry name" value="GntR"/>
    <property type="match status" value="1"/>
</dbReference>
<gene>
    <name evidence="5" type="ordered locus">FsymDg_1587</name>
</gene>
<dbReference type="RefSeq" id="WP_013873008.1">
    <property type="nucleotide sequence ID" value="NC_015656.1"/>
</dbReference>
<dbReference type="eggNOG" id="COG2186">
    <property type="taxonomic scope" value="Bacteria"/>
</dbReference>
<dbReference type="SUPFAM" id="SSF46785">
    <property type="entry name" value="Winged helix' DNA-binding domain"/>
    <property type="match status" value="1"/>
</dbReference>
<organism evidence="5 6">
    <name type="scientific">Candidatus Protofrankia datiscae</name>
    <dbReference type="NCBI Taxonomy" id="2716812"/>
    <lineage>
        <taxon>Bacteria</taxon>
        <taxon>Bacillati</taxon>
        <taxon>Actinomycetota</taxon>
        <taxon>Actinomycetes</taxon>
        <taxon>Frankiales</taxon>
        <taxon>Frankiaceae</taxon>
        <taxon>Protofrankia</taxon>
    </lineage>
</organism>
<dbReference type="GO" id="GO:0003677">
    <property type="term" value="F:DNA binding"/>
    <property type="evidence" value="ECO:0007669"/>
    <property type="project" value="UniProtKB-KW"/>
</dbReference>
<name>F8B3F3_9ACTN</name>
<dbReference type="InterPro" id="IPR000524">
    <property type="entry name" value="Tscrpt_reg_HTH_GntR"/>
</dbReference>
<dbReference type="SMART" id="SM00895">
    <property type="entry name" value="FCD"/>
    <property type="match status" value="1"/>
</dbReference>
<dbReference type="InterPro" id="IPR036390">
    <property type="entry name" value="WH_DNA-bd_sf"/>
</dbReference>
<dbReference type="Gene3D" id="1.20.120.530">
    <property type="entry name" value="GntR ligand-binding domain-like"/>
    <property type="match status" value="1"/>
</dbReference>
<dbReference type="Gene3D" id="1.10.10.10">
    <property type="entry name" value="Winged helix-like DNA-binding domain superfamily/Winged helix DNA-binding domain"/>
    <property type="match status" value="1"/>
</dbReference>
<keyword evidence="3" id="KW-0804">Transcription</keyword>
<dbReference type="GO" id="GO:0003700">
    <property type="term" value="F:DNA-binding transcription factor activity"/>
    <property type="evidence" value="ECO:0007669"/>
    <property type="project" value="InterPro"/>
</dbReference>
<dbReference type="PANTHER" id="PTHR43537">
    <property type="entry name" value="TRANSCRIPTIONAL REGULATOR, GNTR FAMILY"/>
    <property type="match status" value="1"/>
</dbReference>
<dbReference type="HOGENOM" id="CLU_017584_9_0_11"/>
<dbReference type="SMART" id="SM00345">
    <property type="entry name" value="HTH_GNTR"/>
    <property type="match status" value="1"/>
</dbReference>
<dbReference type="KEGG" id="fsy:FsymDg_1587"/>
<dbReference type="InterPro" id="IPR036388">
    <property type="entry name" value="WH-like_DNA-bd_sf"/>
</dbReference>
<evidence type="ECO:0000313" key="6">
    <source>
        <dbReference type="Proteomes" id="UP000001549"/>
    </source>
</evidence>
<dbReference type="InterPro" id="IPR008920">
    <property type="entry name" value="TF_FadR/GntR_C"/>
</dbReference>
<dbReference type="PANTHER" id="PTHR43537:SF44">
    <property type="entry name" value="GNTR FAMILY REGULATORY PROTEIN"/>
    <property type="match status" value="1"/>
</dbReference>
<dbReference type="InterPro" id="IPR011711">
    <property type="entry name" value="GntR_C"/>
</dbReference>
<protein>
    <submittedName>
        <fullName evidence="5">GntR domain protein</fullName>
    </submittedName>
</protein>
<accession>F8B3F3</accession>
<dbReference type="STRING" id="656024.FsymDg_1587"/>
<dbReference type="AlphaFoldDB" id="F8B3F3"/>
<dbReference type="SUPFAM" id="SSF48008">
    <property type="entry name" value="GntR ligand-binding domain-like"/>
    <property type="match status" value="1"/>
</dbReference>
<reference evidence="5 6" key="1">
    <citation type="submission" date="2011-05" db="EMBL/GenBank/DDBJ databases">
        <title>Complete sequence of chromosome of Frankia symbiont of Datisca glomerata.</title>
        <authorList>
            <consortium name="US DOE Joint Genome Institute"/>
            <person name="Lucas S."/>
            <person name="Han J."/>
            <person name="Lapidus A."/>
            <person name="Cheng J.-F."/>
            <person name="Goodwin L."/>
            <person name="Pitluck S."/>
            <person name="Peters L."/>
            <person name="Mikhailova N."/>
            <person name="Chertkov O."/>
            <person name="Teshima H."/>
            <person name="Han C."/>
            <person name="Tapia R."/>
            <person name="Land M."/>
            <person name="Hauser L."/>
            <person name="Kyrpides N."/>
            <person name="Ivanova N."/>
            <person name="Pagani I."/>
            <person name="Berry A."/>
            <person name="Pawlowski K."/>
            <person name="Persson T."/>
            <person name="Vanden Heuvel B."/>
            <person name="Benson D."/>
            <person name="Woyke T."/>
        </authorList>
    </citation>
    <scope>NUCLEOTIDE SEQUENCE [LARGE SCALE GENOMIC DNA]</scope>
    <source>
        <strain evidence="6">4085684</strain>
    </source>
</reference>
<feature type="domain" description="HTH gntR-type" evidence="4">
    <location>
        <begin position="12"/>
        <end position="82"/>
    </location>
</feature>
<keyword evidence="6" id="KW-1185">Reference proteome</keyword>
<proteinExistence type="predicted"/>
<dbReference type="PROSITE" id="PS50949">
    <property type="entry name" value="HTH_GNTR"/>
    <property type="match status" value="1"/>
</dbReference>